<evidence type="ECO:0000313" key="2">
    <source>
        <dbReference type="Proteomes" id="UP000789702"/>
    </source>
</evidence>
<comment type="caution">
    <text evidence="1">The sequence shown here is derived from an EMBL/GenBank/DDBJ whole genome shotgun (WGS) entry which is preliminary data.</text>
</comment>
<keyword evidence="2" id="KW-1185">Reference proteome</keyword>
<dbReference type="Proteomes" id="UP000789702">
    <property type="component" value="Unassembled WGS sequence"/>
</dbReference>
<organism evidence="1 2">
    <name type="scientific">Dentiscutata heterogama</name>
    <dbReference type="NCBI Taxonomy" id="1316150"/>
    <lineage>
        <taxon>Eukaryota</taxon>
        <taxon>Fungi</taxon>
        <taxon>Fungi incertae sedis</taxon>
        <taxon>Mucoromycota</taxon>
        <taxon>Glomeromycotina</taxon>
        <taxon>Glomeromycetes</taxon>
        <taxon>Diversisporales</taxon>
        <taxon>Gigasporaceae</taxon>
        <taxon>Dentiscutata</taxon>
    </lineage>
</organism>
<dbReference type="EMBL" id="CAJVPU010006505">
    <property type="protein sequence ID" value="CAG8561892.1"/>
    <property type="molecule type" value="Genomic_DNA"/>
</dbReference>
<gene>
    <name evidence="1" type="ORF">DHETER_LOCUS5685</name>
</gene>
<proteinExistence type="predicted"/>
<sequence length="255" mass="29350">MLDNLCAASSMDTLKKYRDLWWNQGNLHPLAEWEKVKLPYVLAENVTIDKYEERADRFNVHACWEWVAKLEKYGIMLGEVIVYELPFQPHEVCICEISHLMMEQCLPVKRTGAAINSLGATRTRAKGFCKEPDGSFRPDKSAVDSPNGSDRLNAPWPNIVLEVASSESISHVKDKARKYWLNGNRVHDVIIVKLYYDGENQVPSRPYVQQKLKPKNKFEFGTHNAKGDTLNYQERTCLIKIPLDCLYYDVEPSIQ</sequence>
<evidence type="ECO:0000313" key="1">
    <source>
        <dbReference type="EMBL" id="CAG8561892.1"/>
    </source>
</evidence>
<accession>A0ACA9M2B7</accession>
<feature type="non-terminal residue" evidence="1">
    <location>
        <position position="255"/>
    </location>
</feature>
<reference evidence="1" key="1">
    <citation type="submission" date="2021-06" db="EMBL/GenBank/DDBJ databases">
        <authorList>
            <person name="Kallberg Y."/>
            <person name="Tangrot J."/>
            <person name="Rosling A."/>
        </authorList>
    </citation>
    <scope>NUCLEOTIDE SEQUENCE</scope>
    <source>
        <strain evidence="1">IL203A</strain>
    </source>
</reference>
<protein>
    <submittedName>
        <fullName evidence="1">13108_t:CDS:1</fullName>
    </submittedName>
</protein>
<name>A0ACA9M2B7_9GLOM</name>